<name>A0A918WCW3_STRCJ</name>
<reference evidence="1" key="1">
    <citation type="journal article" date="2014" name="Int. J. Syst. Evol. Microbiol.">
        <title>Complete genome sequence of Corynebacterium casei LMG S-19264T (=DSM 44701T), isolated from a smear-ripened cheese.</title>
        <authorList>
            <consortium name="US DOE Joint Genome Institute (JGI-PGF)"/>
            <person name="Walter F."/>
            <person name="Albersmeier A."/>
            <person name="Kalinowski J."/>
            <person name="Ruckert C."/>
        </authorList>
    </citation>
    <scope>NUCLEOTIDE SEQUENCE</scope>
    <source>
        <strain evidence="1">JCM 4633</strain>
    </source>
</reference>
<sequence>MSNEVALTDAVDAELLDSPPASGGVRFDAGRRARRPRQGVDEHIAAVRPRKTKVSCARDWTLWMEFRSWLAGQTGTGLRLFPLSGGGPGGVAGAPMTCGPYWGSWPGGGRGGALAAGTAVGGWCRAGRR</sequence>
<organism evidence="1 2">
    <name type="scientific">Streptomyces cinnamoneus</name>
    <name type="common">Streptoverticillium cinnamoneum</name>
    <dbReference type="NCBI Taxonomy" id="53446"/>
    <lineage>
        <taxon>Bacteria</taxon>
        <taxon>Bacillati</taxon>
        <taxon>Actinomycetota</taxon>
        <taxon>Actinomycetes</taxon>
        <taxon>Kitasatosporales</taxon>
        <taxon>Streptomycetaceae</taxon>
        <taxon>Streptomyces</taxon>
        <taxon>Streptomyces cinnamoneus group</taxon>
    </lineage>
</organism>
<accession>A0A918WCW3</accession>
<protein>
    <submittedName>
        <fullName evidence="1">Uncharacterized protein</fullName>
    </submittedName>
</protein>
<proteinExistence type="predicted"/>
<reference evidence="1" key="2">
    <citation type="submission" date="2020-09" db="EMBL/GenBank/DDBJ databases">
        <authorList>
            <person name="Sun Q."/>
            <person name="Ohkuma M."/>
        </authorList>
    </citation>
    <scope>NUCLEOTIDE SEQUENCE</scope>
    <source>
        <strain evidence="1">JCM 4633</strain>
    </source>
</reference>
<gene>
    <name evidence="1" type="ORF">GCM10010507_09700</name>
</gene>
<evidence type="ECO:0000313" key="2">
    <source>
        <dbReference type="Proteomes" id="UP000646244"/>
    </source>
</evidence>
<dbReference type="EMBL" id="BMVB01000003">
    <property type="protein sequence ID" value="GHC38272.1"/>
    <property type="molecule type" value="Genomic_DNA"/>
</dbReference>
<dbReference type="Proteomes" id="UP000646244">
    <property type="component" value="Unassembled WGS sequence"/>
</dbReference>
<comment type="caution">
    <text evidence="1">The sequence shown here is derived from an EMBL/GenBank/DDBJ whole genome shotgun (WGS) entry which is preliminary data.</text>
</comment>
<dbReference type="AlphaFoldDB" id="A0A918WCW3"/>
<evidence type="ECO:0000313" key="1">
    <source>
        <dbReference type="EMBL" id="GHC38272.1"/>
    </source>
</evidence>